<dbReference type="RefSeq" id="XP_009163978.1">
    <property type="nucleotide sequence ID" value="XM_009165714.1"/>
</dbReference>
<dbReference type="Proteomes" id="UP000054324">
    <property type="component" value="Unassembled WGS sequence"/>
</dbReference>
<protein>
    <submittedName>
        <fullName evidence="1">Uncharacterized protein</fullName>
    </submittedName>
</protein>
<dbReference type="AlphaFoldDB" id="A0A075AIT9"/>
<name>A0A075AIT9_OPIVI</name>
<reference evidence="1 2" key="1">
    <citation type="submission" date="2013-11" db="EMBL/GenBank/DDBJ databases">
        <title>Opisthorchis viverrini - life in the bile duct.</title>
        <authorList>
            <person name="Young N.D."/>
            <person name="Nagarajan N."/>
            <person name="Lin S.J."/>
            <person name="Korhonen P.K."/>
            <person name="Jex A.R."/>
            <person name="Hall R.S."/>
            <person name="Safavi-Hemami H."/>
            <person name="Kaewkong W."/>
            <person name="Bertrand D."/>
            <person name="Gao S."/>
            <person name="Seet Q."/>
            <person name="Wongkham S."/>
            <person name="Teh B.T."/>
            <person name="Wongkham C."/>
            <person name="Intapan P.M."/>
            <person name="Maleewong W."/>
            <person name="Yang X."/>
            <person name="Hu M."/>
            <person name="Wang Z."/>
            <person name="Hofmann A."/>
            <person name="Sternberg P.W."/>
            <person name="Tan P."/>
            <person name="Wang J."/>
            <person name="Gasser R.B."/>
        </authorList>
    </citation>
    <scope>NUCLEOTIDE SEQUENCE [LARGE SCALE GENOMIC DNA]</scope>
</reference>
<dbReference type="KEGG" id="ovi:T265_01648"/>
<evidence type="ECO:0000313" key="2">
    <source>
        <dbReference type="Proteomes" id="UP000054324"/>
    </source>
</evidence>
<sequence>MFRFFGIKSQVIAAATTTSTVRACCLKASVANLPLLLHRARTSAAVLETDNLNMEKCSSSSFTEPVFGFLYAVHTSDYCSQAATVGDICQAESPEPVSIK</sequence>
<keyword evidence="2" id="KW-1185">Reference proteome</keyword>
<organism evidence="1 2">
    <name type="scientific">Opisthorchis viverrini</name>
    <name type="common">Southeast Asian liver fluke</name>
    <dbReference type="NCBI Taxonomy" id="6198"/>
    <lineage>
        <taxon>Eukaryota</taxon>
        <taxon>Metazoa</taxon>
        <taxon>Spiralia</taxon>
        <taxon>Lophotrochozoa</taxon>
        <taxon>Platyhelminthes</taxon>
        <taxon>Trematoda</taxon>
        <taxon>Digenea</taxon>
        <taxon>Opisthorchiida</taxon>
        <taxon>Opisthorchiata</taxon>
        <taxon>Opisthorchiidae</taxon>
        <taxon>Opisthorchis</taxon>
    </lineage>
</organism>
<gene>
    <name evidence="1" type="ORF">T265_01648</name>
</gene>
<dbReference type="GeneID" id="20315836"/>
<dbReference type="CTD" id="20315836"/>
<accession>A0A075AIT9</accession>
<evidence type="ECO:0000313" key="1">
    <source>
        <dbReference type="EMBL" id="KER32214.1"/>
    </source>
</evidence>
<dbReference type="EMBL" id="KL596636">
    <property type="protein sequence ID" value="KER32214.1"/>
    <property type="molecule type" value="Genomic_DNA"/>
</dbReference>
<proteinExistence type="predicted"/>